<dbReference type="GO" id="GO:0004181">
    <property type="term" value="F:metallocarboxypeptidase activity"/>
    <property type="evidence" value="ECO:0007669"/>
    <property type="project" value="InterPro"/>
</dbReference>
<comment type="caution">
    <text evidence="5">The sequence shown here is derived from an EMBL/GenBank/DDBJ whole genome shotgun (WGS) entry which is preliminary data.</text>
</comment>
<reference evidence="5 6" key="1">
    <citation type="journal article" date="2024" name="Nat. Commun.">
        <title>Phylogenomics reveals the evolutionary origins of lichenization in chlorophyte algae.</title>
        <authorList>
            <person name="Puginier C."/>
            <person name="Libourel C."/>
            <person name="Otte J."/>
            <person name="Skaloud P."/>
            <person name="Haon M."/>
            <person name="Grisel S."/>
            <person name="Petersen M."/>
            <person name="Berrin J.G."/>
            <person name="Delaux P.M."/>
            <person name="Dal Grande F."/>
            <person name="Keller J."/>
        </authorList>
    </citation>
    <scope>NUCLEOTIDE SEQUENCE [LARGE SCALE GENOMIC DNA]</scope>
    <source>
        <strain evidence="5 6">SAG 245.80</strain>
    </source>
</reference>
<dbReference type="GO" id="GO:0005615">
    <property type="term" value="C:extracellular space"/>
    <property type="evidence" value="ECO:0007669"/>
    <property type="project" value="TreeGrafter"/>
</dbReference>
<sequence>MAGEWAQVDYSIYHTKDQVFEEVEQLVAANPKIMRLDEVVAPEERTPSTPAYASPLKVVTVEPGGLSNNHNKKLRLLLNYGEHGRELITVEVALRLLASLADPGPALARSVQRGHSPHLLKHLLHSSVFKIVPMENEVGRAAVERGQLCERKNGRSVDTNRNWEVHWGFKEKDYDPKEEFPGTRPFSEPETAAMLRVAQHFKPHVWMNAHSGMEALFMPYDHMAHIPEGTAALATQDVLQQLNNISCGGRCAVGSGGKSVGYLAHGTATDYMYERLGVPLSFTWEIYGDTKAHFNDCFRMFNPVTQAQFDEVVGNWTDAVFAHRVWH</sequence>
<gene>
    <name evidence="5" type="ORF">WJX81_008422</name>
</gene>
<evidence type="ECO:0000256" key="2">
    <source>
        <dbReference type="ARBA" id="ARBA00005988"/>
    </source>
</evidence>
<dbReference type="GO" id="GO:0006508">
    <property type="term" value="P:proteolysis"/>
    <property type="evidence" value="ECO:0007669"/>
    <property type="project" value="InterPro"/>
</dbReference>
<evidence type="ECO:0000259" key="4">
    <source>
        <dbReference type="PROSITE" id="PS52035"/>
    </source>
</evidence>
<dbReference type="InterPro" id="IPR034269">
    <property type="entry name" value="At5g42320_M14_CPD"/>
</dbReference>
<dbReference type="EMBL" id="JALJOU010000082">
    <property type="protein sequence ID" value="KAK9822875.1"/>
    <property type="molecule type" value="Genomic_DNA"/>
</dbReference>
<dbReference type="FunFam" id="3.40.630.10:FF:000064">
    <property type="entry name" value="Carboxypeptidase A6"/>
    <property type="match status" value="1"/>
</dbReference>
<dbReference type="InterPro" id="IPR000834">
    <property type="entry name" value="Peptidase_M14"/>
</dbReference>
<evidence type="ECO:0000313" key="6">
    <source>
        <dbReference type="Proteomes" id="UP001445335"/>
    </source>
</evidence>
<dbReference type="Gene3D" id="3.40.630.10">
    <property type="entry name" value="Zn peptidases"/>
    <property type="match status" value="1"/>
</dbReference>
<organism evidence="5 6">
    <name type="scientific">Elliptochloris bilobata</name>
    <dbReference type="NCBI Taxonomy" id="381761"/>
    <lineage>
        <taxon>Eukaryota</taxon>
        <taxon>Viridiplantae</taxon>
        <taxon>Chlorophyta</taxon>
        <taxon>core chlorophytes</taxon>
        <taxon>Trebouxiophyceae</taxon>
        <taxon>Trebouxiophyceae incertae sedis</taxon>
        <taxon>Elliptochloris clade</taxon>
        <taxon>Elliptochloris</taxon>
    </lineage>
</organism>
<dbReference type="PANTHER" id="PTHR11705:SF119">
    <property type="entry name" value="OS02G0119300 PROTEIN"/>
    <property type="match status" value="1"/>
</dbReference>
<accession>A0AAW1QNU5</accession>
<keyword evidence="6" id="KW-1185">Reference proteome</keyword>
<protein>
    <recommendedName>
        <fullName evidence="4">Peptidase M14 domain-containing protein</fullName>
    </recommendedName>
</protein>
<dbReference type="PROSITE" id="PS52035">
    <property type="entry name" value="PEPTIDASE_M14"/>
    <property type="match status" value="1"/>
</dbReference>
<evidence type="ECO:0000313" key="5">
    <source>
        <dbReference type="EMBL" id="KAK9822875.1"/>
    </source>
</evidence>
<evidence type="ECO:0000256" key="3">
    <source>
        <dbReference type="PROSITE-ProRule" id="PRU01379"/>
    </source>
</evidence>
<evidence type="ECO:0000256" key="1">
    <source>
        <dbReference type="ARBA" id="ARBA00001947"/>
    </source>
</evidence>
<feature type="active site" description="Proton donor/acceptor" evidence="3">
    <location>
        <position position="285"/>
    </location>
</feature>
<dbReference type="Proteomes" id="UP001445335">
    <property type="component" value="Unassembled WGS sequence"/>
</dbReference>
<dbReference type="SUPFAM" id="SSF53187">
    <property type="entry name" value="Zn-dependent exopeptidases"/>
    <property type="match status" value="1"/>
</dbReference>
<comment type="similarity">
    <text evidence="2 3">Belongs to the peptidase M14 family.</text>
</comment>
<proteinExistence type="inferred from homology"/>
<dbReference type="GO" id="GO:0008270">
    <property type="term" value="F:zinc ion binding"/>
    <property type="evidence" value="ECO:0007669"/>
    <property type="project" value="InterPro"/>
</dbReference>
<dbReference type="Pfam" id="PF00246">
    <property type="entry name" value="Peptidase_M14"/>
    <property type="match status" value="1"/>
</dbReference>
<name>A0AAW1QNU5_9CHLO</name>
<comment type="cofactor">
    <cofactor evidence="1">
        <name>Zn(2+)</name>
        <dbReference type="ChEBI" id="CHEBI:29105"/>
    </cofactor>
</comment>
<feature type="domain" description="Peptidase M14" evidence="4">
    <location>
        <begin position="12"/>
        <end position="324"/>
    </location>
</feature>
<dbReference type="PANTHER" id="PTHR11705">
    <property type="entry name" value="PROTEASE FAMILY M14 CARBOXYPEPTIDASE A,B"/>
    <property type="match status" value="1"/>
</dbReference>
<dbReference type="SMART" id="SM00631">
    <property type="entry name" value="Zn_pept"/>
    <property type="match status" value="1"/>
</dbReference>
<dbReference type="CDD" id="cd06227">
    <property type="entry name" value="M14-CPA-like"/>
    <property type="match status" value="1"/>
</dbReference>
<dbReference type="AlphaFoldDB" id="A0AAW1QNU5"/>